<dbReference type="RefSeq" id="WP_210039874.1">
    <property type="nucleotide sequence ID" value="NZ_JBHLVU010000008.1"/>
</dbReference>
<protein>
    <submittedName>
        <fullName evidence="3">YceI family protein</fullName>
    </submittedName>
</protein>
<evidence type="ECO:0000313" key="4">
    <source>
        <dbReference type="Proteomes" id="UP001519887"/>
    </source>
</evidence>
<dbReference type="SMART" id="SM00867">
    <property type="entry name" value="YceI"/>
    <property type="match status" value="1"/>
</dbReference>
<dbReference type="PANTHER" id="PTHR34406:SF1">
    <property type="entry name" value="PROTEIN YCEI"/>
    <property type="match status" value="1"/>
</dbReference>
<dbReference type="Gene3D" id="2.40.128.110">
    <property type="entry name" value="Lipid/polyisoprenoid-binding, YceI-like"/>
    <property type="match status" value="1"/>
</dbReference>
<dbReference type="SUPFAM" id="SSF101874">
    <property type="entry name" value="YceI-like"/>
    <property type="match status" value="1"/>
</dbReference>
<dbReference type="InterPro" id="IPR036761">
    <property type="entry name" value="TTHA0802/YceI-like_sf"/>
</dbReference>
<evidence type="ECO:0000256" key="1">
    <source>
        <dbReference type="ARBA" id="ARBA00008812"/>
    </source>
</evidence>
<organism evidence="3 4">
    <name type="scientific">Paenibacillus sepulcri</name>
    <dbReference type="NCBI Taxonomy" id="359917"/>
    <lineage>
        <taxon>Bacteria</taxon>
        <taxon>Bacillati</taxon>
        <taxon>Bacillota</taxon>
        <taxon>Bacilli</taxon>
        <taxon>Bacillales</taxon>
        <taxon>Paenibacillaceae</taxon>
        <taxon>Paenibacillus</taxon>
    </lineage>
</organism>
<dbReference type="InterPro" id="IPR007372">
    <property type="entry name" value="Lipid/polyisoprenoid-bd_YceI"/>
</dbReference>
<dbReference type="Pfam" id="PF04264">
    <property type="entry name" value="YceI"/>
    <property type="match status" value="1"/>
</dbReference>
<dbReference type="Proteomes" id="UP001519887">
    <property type="component" value="Unassembled WGS sequence"/>
</dbReference>
<gene>
    <name evidence="3" type="ORF">K0U00_13105</name>
</gene>
<comment type="caution">
    <text evidence="3">The sequence shown here is derived from an EMBL/GenBank/DDBJ whole genome shotgun (WGS) entry which is preliminary data.</text>
</comment>
<name>A0ABS7C276_9BACL</name>
<dbReference type="PANTHER" id="PTHR34406">
    <property type="entry name" value="PROTEIN YCEI"/>
    <property type="match status" value="1"/>
</dbReference>
<feature type="domain" description="Lipid/polyisoprenoid-binding YceI-like" evidence="2">
    <location>
        <begin position="5"/>
        <end position="174"/>
    </location>
</feature>
<evidence type="ECO:0000259" key="2">
    <source>
        <dbReference type="SMART" id="SM00867"/>
    </source>
</evidence>
<reference evidence="3 4" key="1">
    <citation type="submission" date="2021-07" db="EMBL/GenBank/DDBJ databases">
        <title>Paenibacillus radiodurans sp. nov., isolated from the southeastern edge of Tengger Desert.</title>
        <authorList>
            <person name="Zhang G."/>
        </authorList>
    </citation>
    <scope>NUCLEOTIDE SEQUENCE [LARGE SCALE GENOMIC DNA]</scope>
    <source>
        <strain evidence="3 4">CCM 7311</strain>
    </source>
</reference>
<keyword evidence="4" id="KW-1185">Reference proteome</keyword>
<proteinExistence type="inferred from homology"/>
<evidence type="ECO:0000313" key="3">
    <source>
        <dbReference type="EMBL" id="MBW7454974.1"/>
    </source>
</evidence>
<sequence>MAKSTWVIDAPHSSLDFSIRHLMVSNVKGAFHNFSAKVVADPEDLTTAEIEFVIDLESVDTRNKDRDEHLRNADFFDVEQYPQMLFRATSITRVKGNEYDVTGDVTLHGITRSETFSVTFEGMEKDPWGNVKSGFSGKGVLNRSDYGLTYNAILETGGIMVGDQVKIFIEIEAAQQA</sequence>
<dbReference type="EMBL" id="JAHZIK010000283">
    <property type="protein sequence ID" value="MBW7454974.1"/>
    <property type="molecule type" value="Genomic_DNA"/>
</dbReference>
<comment type="similarity">
    <text evidence="1">Belongs to the UPF0312 family.</text>
</comment>
<accession>A0ABS7C276</accession>